<dbReference type="Proteomes" id="UP000294947">
    <property type="component" value="Unassembled WGS sequence"/>
</dbReference>
<keyword evidence="3" id="KW-1185">Reference proteome</keyword>
<dbReference type="CDD" id="cd03441">
    <property type="entry name" value="R_hydratase_like"/>
    <property type="match status" value="1"/>
</dbReference>
<proteinExistence type="predicted"/>
<evidence type="ECO:0000259" key="1">
    <source>
        <dbReference type="Pfam" id="PF13452"/>
    </source>
</evidence>
<organism evidence="2 3">
    <name type="scientific">Saccharopolyspora elongata</name>
    <dbReference type="NCBI Taxonomy" id="2530387"/>
    <lineage>
        <taxon>Bacteria</taxon>
        <taxon>Bacillati</taxon>
        <taxon>Actinomycetota</taxon>
        <taxon>Actinomycetes</taxon>
        <taxon>Pseudonocardiales</taxon>
        <taxon>Pseudonocardiaceae</taxon>
        <taxon>Saccharopolyspora</taxon>
    </lineage>
</organism>
<dbReference type="Gene3D" id="3.10.129.10">
    <property type="entry name" value="Hotdog Thioesterase"/>
    <property type="match status" value="1"/>
</dbReference>
<dbReference type="SUPFAM" id="SSF54637">
    <property type="entry name" value="Thioesterase/thiol ester dehydrase-isomerase"/>
    <property type="match status" value="1"/>
</dbReference>
<accession>A0A4R4XSD1</accession>
<dbReference type="AlphaFoldDB" id="A0A4R4XSD1"/>
<feature type="domain" description="FAS1-like dehydratase" evidence="1">
    <location>
        <begin position="6"/>
        <end position="139"/>
    </location>
</feature>
<dbReference type="RefSeq" id="WP_132495220.1">
    <property type="nucleotide sequence ID" value="NZ_SMKW01000147.1"/>
</dbReference>
<dbReference type="InterPro" id="IPR029069">
    <property type="entry name" value="HotDog_dom_sf"/>
</dbReference>
<evidence type="ECO:0000313" key="2">
    <source>
        <dbReference type="EMBL" id="TDD34206.1"/>
    </source>
</evidence>
<dbReference type="EMBL" id="SMKW01000147">
    <property type="protein sequence ID" value="TDD34206.1"/>
    <property type="molecule type" value="Genomic_DNA"/>
</dbReference>
<dbReference type="PIRSF" id="PIRSF018072">
    <property type="entry name" value="UCP018072"/>
    <property type="match status" value="1"/>
</dbReference>
<comment type="caution">
    <text evidence="2">The sequence shown here is derived from an EMBL/GenBank/DDBJ whole genome shotgun (WGS) entry which is preliminary data.</text>
</comment>
<sequence>MAIDRSVIGRETARASLPITRSRLRNFATATGQSDPVYTDLDAAKQAGHPDLPVPPTFLFGVSAEAPDSLGFLESIGVDLRSVLHGEQQFSYREVAHAGDELSVVSRISDVYEKRGGLLEFLVQDSVVTNQHDTVVAEMRSVLVVQHRAPAATTEENAR</sequence>
<reference evidence="2 3" key="1">
    <citation type="submission" date="2019-03" db="EMBL/GenBank/DDBJ databases">
        <title>Draft genome sequences of novel Actinobacteria.</title>
        <authorList>
            <person name="Sahin N."/>
            <person name="Ay H."/>
            <person name="Saygin H."/>
        </authorList>
    </citation>
    <scope>NUCLEOTIDE SEQUENCE [LARGE SCALE GENOMIC DNA]</scope>
    <source>
        <strain evidence="2 3">7K502</strain>
    </source>
</reference>
<dbReference type="Pfam" id="PF13452">
    <property type="entry name" value="FAS1_DH_region"/>
    <property type="match status" value="1"/>
</dbReference>
<dbReference type="OrthoDB" id="5415111at2"/>
<dbReference type="InterPro" id="IPR016709">
    <property type="entry name" value="HadA-like"/>
</dbReference>
<protein>
    <submittedName>
        <fullName evidence="2">MaoC family dehydratase</fullName>
    </submittedName>
</protein>
<gene>
    <name evidence="2" type="ORF">E1288_44680</name>
</gene>
<name>A0A4R4XSD1_9PSEU</name>
<dbReference type="InterPro" id="IPR039569">
    <property type="entry name" value="FAS1-like_DH_region"/>
</dbReference>
<evidence type="ECO:0000313" key="3">
    <source>
        <dbReference type="Proteomes" id="UP000294947"/>
    </source>
</evidence>